<evidence type="ECO:0008006" key="4">
    <source>
        <dbReference type="Google" id="ProtNLM"/>
    </source>
</evidence>
<evidence type="ECO:0000313" key="3">
    <source>
        <dbReference type="Proteomes" id="UP000678276"/>
    </source>
</evidence>
<evidence type="ECO:0000256" key="1">
    <source>
        <dbReference type="SAM" id="Phobius"/>
    </source>
</evidence>
<keyword evidence="1" id="KW-0812">Transmembrane</keyword>
<keyword evidence="1" id="KW-1133">Transmembrane helix</keyword>
<sequence length="82" mass="8473">MSAIAIDTLKFSKALREAGADESLADAIATGIASADISHVATKTDIAELKSDIASLKADLFRQLWLMGIGIIGAMIGLGLIT</sequence>
<name>A0ABS4BMA8_9HYPH</name>
<keyword evidence="1" id="KW-0472">Membrane</keyword>
<accession>A0ABS4BMA8</accession>
<dbReference type="RefSeq" id="WP_209596902.1">
    <property type="nucleotide sequence ID" value="NZ_JAGJCF010000020.1"/>
</dbReference>
<dbReference type="Proteomes" id="UP000678276">
    <property type="component" value="Unassembled WGS sequence"/>
</dbReference>
<proteinExistence type="predicted"/>
<dbReference type="EMBL" id="JAGJCF010000020">
    <property type="protein sequence ID" value="MBP0617791.1"/>
    <property type="molecule type" value="Genomic_DNA"/>
</dbReference>
<comment type="caution">
    <text evidence="2">The sequence shown here is derived from an EMBL/GenBank/DDBJ whole genome shotgun (WGS) entry which is preliminary data.</text>
</comment>
<evidence type="ECO:0000313" key="2">
    <source>
        <dbReference type="EMBL" id="MBP0617791.1"/>
    </source>
</evidence>
<keyword evidence="3" id="KW-1185">Reference proteome</keyword>
<reference evidence="2 3" key="1">
    <citation type="submission" date="2021-04" db="EMBL/GenBank/DDBJ databases">
        <title>Whole genome sequence of Jiella sp. KSK16Y-1.</title>
        <authorList>
            <person name="Tuo L."/>
        </authorList>
    </citation>
    <scope>NUCLEOTIDE SEQUENCE [LARGE SCALE GENOMIC DNA]</scope>
    <source>
        <strain evidence="2 3">KSK16Y-1</strain>
    </source>
</reference>
<protein>
    <recommendedName>
        <fullName evidence="4">DUF1640 domain-containing protein</fullName>
    </recommendedName>
</protein>
<gene>
    <name evidence="2" type="ORF">J6595_19590</name>
</gene>
<organism evidence="2 3">
    <name type="scientific">Jiella mangrovi</name>
    <dbReference type="NCBI Taxonomy" id="2821407"/>
    <lineage>
        <taxon>Bacteria</taxon>
        <taxon>Pseudomonadati</taxon>
        <taxon>Pseudomonadota</taxon>
        <taxon>Alphaproteobacteria</taxon>
        <taxon>Hyphomicrobiales</taxon>
        <taxon>Aurantimonadaceae</taxon>
        <taxon>Jiella</taxon>
    </lineage>
</organism>
<feature type="transmembrane region" description="Helical" evidence="1">
    <location>
        <begin position="64"/>
        <end position="81"/>
    </location>
</feature>